<feature type="region of interest" description="Disordered" evidence="2">
    <location>
        <begin position="312"/>
        <end position="338"/>
    </location>
</feature>
<evidence type="ECO:0000259" key="3">
    <source>
        <dbReference type="Pfam" id="PF13271"/>
    </source>
</evidence>
<keyword evidence="1" id="KW-0175">Coiled coil</keyword>
<organism evidence="4 5">
    <name type="scientific">Hymenobacter caeli</name>
    <dbReference type="NCBI Taxonomy" id="2735894"/>
    <lineage>
        <taxon>Bacteria</taxon>
        <taxon>Pseudomonadati</taxon>
        <taxon>Bacteroidota</taxon>
        <taxon>Cytophagia</taxon>
        <taxon>Cytophagales</taxon>
        <taxon>Hymenobacteraceae</taxon>
        <taxon>Hymenobacter</taxon>
    </lineage>
</organism>
<dbReference type="RefSeq" id="WP_173810657.1">
    <property type="nucleotide sequence ID" value="NZ_JABSNP010000012.1"/>
</dbReference>
<evidence type="ECO:0000313" key="5">
    <source>
        <dbReference type="Proteomes" id="UP000779507"/>
    </source>
</evidence>
<feature type="coiled-coil region" evidence="1">
    <location>
        <begin position="175"/>
        <end position="202"/>
    </location>
</feature>
<dbReference type="InterPro" id="IPR025139">
    <property type="entry name" value="DUF4062"/>
</dbReference>
<feature type="compositionally biased region" description="Basic and acidic residues" evidence="2">
    <location>
        <begin position="321"/>
        <end position="338"/>
    </location>
</feature>
<dbReference type="EMBL" id="JABSNP010000012">
    <property type="protein sequence ID" value="NRT19948.1"/>
    <property type="molecule type" value="Genomic_DNA"/>
</dbReference>
<evidence type="ECO:0000313" key="4">
    <source>
        <dbReference type="EMBL" id="NRT19948.1"/>
    </source>
</evidence>
<evidence type="ECO:0000256" key="1">
    <source>
        <dbReference type="SAM" id="Coils"/>
    </source>
</evidence>
<dbReference type="Pfam" id="PF13271">
    <property type="entry name" value="DUF4062"/>
    <property type="match status" value="1"/>
</dbReference>
<accession>A0ABX2FRZ0</accession>
<name>A0ABX2FRZ0_9BACT</name>
<dbReference type="Proteomes" id="UP000779507">
    <property type="component" value="Unassembled WGS sequence"/>
</dbReference>
<feature type="domain" description="DUF4062" evidence="3">
    <location>
        <begin position="6"/>
        <end position="88"/>
    </location>
</feature>
<keyword evidence="5" id="KW-1185">Reference proteome</keyword>
<evidence type="ECO:0000256" key="2">
    <source>
        <dbReference type="SAM" id="MobiDB-lite"/>
    </source>
</evidence>
<proteinExistence type="predicted"/>
<protein>
    <recommendedName>
        <fullName evidence="3">DUF4062 domain-containing protein</fullName>
    </recommendedName>
</protein>
<gene>
    <name evidence="4" type="ORF">HNP98_002784</name>
</gene>
<sequence>MKNKLQVFISSTFSDLQLERQAAVEAVLRSGHISAGMELFSAGNESQLEIIKRWIDESDVYMLILGGRYGSIEKKSGLSYTEIEYRYAVEKNKPVFSIVVSDSLLKAKVKKNGLDVIERDDIKKYNQFKELVLSKICRFFNNNTEIKLAVLESLLDIQSRFNLKGWIRYEDVPDMSSLLKQLSLLQNENTILKKELLSKNNKVSKELFGILNYEQLKQLLLNEKINIPKSVSNMNKDVEQSYFDVFTANAGIFNTGVDNQVASGEANHLMYKIASDMIAFGLIEQKNEKRGQRTASVLRTSSDGRRFIAESTLKNHQAGQMEEKVESREAESNTESKS</sequence>
<comment type="caution">
    <text evidence="4">The sequence shown here is derived from an EMBL/GenBank/DDBJ whole genome shotgun (WGS) entry which is preliminary data.</text>
</comment>
<reference evidence="4 5" key="1">
    <citation type="submission" date="2020-05" db="EMBL/GenBank/DDBJ databases">
        <title>Genomic Encyclopedia of Type Strains, Phase IV (KMG-V): Genome sequencing to study the core and pangenomes of soil and plant-associated prokaryotes.</title>
        <authorList>
            <person name="Whitman W."/>
        </authorList>
    </citation>
    <scope>NUCLEOTIDE SEQUENCE [LARGE SCALE GENOMIC DNA]</scope>
    <source>
        <strain evidence="4 5">9A</strain>
    </source>
</reference>